<keyword evidence="3" id="KW-1185">Reference proteome</keyword>
<dbReference type="PANTHER" id="PTHR10098">
    <property type="entry name" value="RAPSYN-RELATED"/>
    <property type="match status" value="1"/>
</dbReference>
<organism evidence="2 3">
    <name type="scientific">Thermomonospora echinospora</name>
    <dbReference type="NCBI Taxonomy" id="1992"/>
    <lineage>
        <taxon>Bacteria</taxon>
        <taxon>Bacillati</taxon>
        <taxon>Actinomycetota</taxon>
        <taxon>Actinomycetes</taxon>
        <taxon>Streptosporangiales</taxon>
        <taxon>Thermomonosporaceae</taxon>
        <taxon>Thermomonospora</taxon>
    </lineage>
</organism>
<dbReference type="Proteomes" id="UP000236723">
    <property type="component" value="Unassembled WGS sequence"/>
</dbReference>
<dbReference type="InterPro" id="IPR019734">
    <property type="entry name" value="TPR_rpt"/>
</dbReference>
<proteinExistence type="predicted"/>
<dbReference type="SMART" id="SM00028">
    <property type="entry name" value="TPR"/>
    <property type="match status" value="6"/>
</dbReference>
<evidence type="ECO:0000259" key="1">
    <source>
        <dbReference type="Pfam" id="PF12770"/>
    </source>
</evidence>
<protein>
    <submittedName>
        <fullName evidence="2">CHAT domain-containing protein</fullName>
    </submittedName>
</protein>
<dbReference type="AlphaFoldDB" id="A0A1H6DMT6"/>
<name>A0A1H6DMT6_9ACTN</name>
<dbReference type="EMBL" id="FNVO01000019">
    <property type="protein sequence ID" value="SEG86461.1"/>
    <property type="molecule type" value="Genomic_DNA"/>
</dbReference>
<evidence type="ECO:0000313" key="3">
    <source>
        <dbReference type="Proteomes" id="UP000236723"/>
    </source>
</evidence>
<evidence type="ECO:0000313" key="2">
    <source>
        <dbReference type="EMBL" id="SEG86461.1"/>
    </source>
</evidence>
<feature type="domain" description="CHAT" evidence="1">
    <location>
        <begin position="646"/>
        <end position="858"/>
    </location>
</feature>
<dbReference type="SUPFAM" id="SSF48452">
    <property type="entry name" value="TPR-like"/>
    <property type="match status" value="2"/>
</dbReference>
<dbReference type="InterPro" id="IPR024983">
    <property type="entry name" value="CHAT_dom"/>
</dbReference>
<reference evidence="3" key="1">
    <citation type="submission" date="2016-10" db="EMBL/GenBank/DDBJ databases">
        <authorList>
            <person name="Varghese N."/>
            <person name="Submissions S."/>
        </authorList>
    </citation>
    <scope>NUCLEOTIDE SEQUENCE [LARGE SCALE GENOMIC DNA]</scope>
    <source>
        <strain evidence="3">DSM 43163</strain>
    </source>
</reference>
<sequence length="875" mass="92253">MRPPIAAFYDRAVAGDPLQLLPLALSRPREAMVRARALLAQSPSPLAASIAHQARGVVLRDFGDTAAALRELRTAVRLARRAGDPAREADVLATLGVALVHAGRTRPGLTALDRAVARSRGEAAARVRFRRAVVFNVLGRHEDALADLRRVIPALRRADDTLWSARAYTARGVAHLGLGSPDRADTDFRIAEMLYGGTDQEVESVFALHNRGLTAFRLGDLPAALARLDEAGRRYVELGVPMPELNIDRCSVLLSAGLPADALAEADLGIRQLERIRGQATRRSELLLMAARAALATGDPQAAVDRARTASALFSAQRRRWWSAHARLVLLQARLAAEGPSARLLHQAVGTARRLAELRSADEAQAHLLAGRVALALGRAAEADAHLATAARSRRGGPAQARSSGWLAEALRAEAAGRHRGLLGACRHGLALLEEHRLSLGASELRAQATAQGAELAALAQRAALRAGRPRELLVWSERWRATALAVPAVHPVDDQGLQAGLTAFREVSSRLERARAQGSAPLALEREQRRLERDIRSRTMHAPGASRTDGRRFDVGSLLDALGDARMVEIVDVDGALHILVCGAGQVRRYAAGRTERAAAEVEFARSALGRLAFGGGDGDLTALADAGARLQCELLGTAVRRLGDGPVVVVPPGILHGVPWALLPALRDRELNVAPSASAWLKARTAVPAEGGVVLVRGPGLHTGGGEVALLAEQYGDATVLQGGTASAARVLEAVDGCGIAHIAAHGAFRADSPLFSSLRMEDGPLTVYDFERLRRAPYRLVLSSCDSGRMAAAGADELLGLVSALLPLGTAGVVASLVAVNDEATVPLMLALHDALRAGEGLARALLRARAAVPADPVHQATALSFVALGAG</sequence>
<dbReference type="Pfam" id="PF12770">
    <property type="entry name" value="CHAT"/>
    <property type="match status" value="1"/>
</dbReference>
<gene>
    <name evidence="2" type="ORF">SAMN04489712_11989</name>
</gene>
<dbReference type="Gene3D" id="1.25.40.10">
    <property type="entry name" value="Tetratricopeptide repeat domain"/>
    <property type="match status" value="2"/>
</dbReference>
<dbReference type="InterPro" id="IPR011990">
    <property type="entry name" value="TPR-like_helical_dom_sf"/>
</dbReference>
<dbReference type="PANTHER" id="PTHR10098:SF108">
    <property type="entry name" value="TETRATRICOPEPTIDE REPEAT PROTEIN 28"/>
    <property type="match status" value="1"/>
</dbReference>
<accession>A0A1H6DMT6</accession>